<evidence type="ECO:0000313" key="4">
    <source>
        <dbReference type="EMBL" id="MBH9551911.1"/>
    </source>
</evidence>
<gene>
    <name evidence="4" type="ORF">I7X43_03520</name>
</gene>
<dbReference type="EMBL" id="JAEDAL010000001">
    <property type="protein sequence ID" value="MBH9551911.1"/>
    <property type="molecule type" value="Genomic_DNA"/>
</dbReference>
<dbReference type="PANTHER" id="PTHR43877">
    <property type="entry name" value="AMINOALKYLPHOSPHONATE N-ACETYLTRANSFERASE-RELATED-RELATED"/>
    <property type="match status" value="1"/>
</dbReference>
<dbReference type="AlphaFoldDB" id="A0A931IY02"/>
<keyword evidence="2" id="KW-0012">Acyltransferase</keyword>
<evidence type="ECO:0000256" key="1">
    <source>
        <dbReference type="ARBA" id="ARBA00022679"/>
    </source>
</evidence>
<protein>
    <submittedName>
        <fullName evidence="4">GNAT family N-acetyltransferase</fullName>
    </submittedName>
</protein>
<organism evidence="4 5">
    <name type="scientific">Inhella gelatinilytica</name>
    <dbReference type="NCBI Taxonomy" id="2795030"/>
    <lineage>
        <taxon>Bacteria</taxon>
        <taxon>Pseudomonadati</taxon>
        <taxon>Pseudomonadota</taxon>
        <taxon>Betaproteobacteria</taxon>
        <taxon>Burkholderiales</taxon>
        <taxon>Sphaerotilaceae</taxon>
        <taxon>Inhella</taxon>
    </lineage>
</organism>
<evidence type="ECO:0000313" key="5">
    <source>
        <dbReference type="Proteomes" id="UP000620139"/>
    </source>
</evidence>
<dbReference type="Gene3D" id="3.40.630.30">
    <property type="match status" value="1"/>
</dbReference>
<feature type="domain" description="N-acetyltransferase" evidence="3">
    <location>
        <begin position="4"/>
        <end position="164"/>
    </location>
</feature>
<dbReference type="RefSeq" id="WP_198099500.1">
    <property type="nucleotide sequence ID" value="NZ_JAEDAL010000001.1"/>
</dbReference>
<keyword evidence="1" id="KW-0808">Transferase</keyword>
<dbReference type="Pfam" id="PF00583">
    <property type="entry name" value="Acetyltransf_1"/>
    <property type="match status" value="1"/>
</dbReference>
<dbReference type="CDD" id="cd04301">
    <property type="entry name" value="NAT_SF"/>
    <property type="match status" value="1"/>
</dbReference>
<dbReference type="GO" id="GO:0016747">
    <property type="term" value="F:acyltransferase activity, transferring groups other than amino-acyl groups"/>
    <property type="evidence" value="ECO:0007669"/>
    <property type="project" value="InterPro"/>
</dbReference>
<evidence type="ECO:0000259" key="3">
    <source>
        <dbReference type="PROSITE" id="PS51186"/>
    </source>
</evidence>
<evidence type="ECO:0000256" key="2">
    <source>
        <dbReference type="ARBA" id="ARBA00023315"/>
    </source>
</evidence>
<sequence>MSSLTLRLLTPADAEAVLALQQRVYPPTHWERWAVLGAKQALYPAGCWAAVDAQDRLLAYLFSHPWRRGTAPALHGELTQLPSHPDCYALHDLALAPEARGQGLARRLVDGARAHAQGLGLTTLTLVAVQNSAGFWQRMGFEPCGVQDASLLSYGANAVAMVAG</sequence>
<dbReference type="InterPro" id="IPR050832">
    <property type="entry name" value="Bact_Acetyltransf"/>
</dbReference>
<comment type="caution">
    <text evidence="4">The sequence shown here is derived from an EMBL/GenBank/DDBJ whole genome shotgun (WGS) entry which is preliminary data.</text>
</comment>
<dbReference type="SUPFAM" id="SSF55729">
    <property type="entry name" value="Acyl-CoA N-acyltransferases (Nat)"/>
    <property type="match status" value="1"/>
</dbReference>
<dbReference type="InterPro" id="IPR000182">
    <property type="entry name" value="GNAT_dom"/>
</dbReference>
<dbReference type="PROSITE" id="PS51186">
    <property type="entry name" value="GNAT"/>
    <property type="match status" value="1"/>
</dbReference>
<dbReference type="Proteomes" id="UP000620139">
    <property type="component" value="Unassembled WGS sequence"/>
</dbReference>
<keyword evidence="5" id="KW-1185">Reference proteome</keyword>
<name>A0A931IY02_9BURK</name>
<dbReference type="InterPro" id="IPR016181">
    <property type="entry name" value="Acyl_CoA_acyltransferase"/>
</dbReference>
<proteinExistence type="predicted"/>
<accession>A0A931IY02</accession>
<reference evidence="4" key="1">
    <citation type="submission" date="2020-12" db="EMBL/GenBank/DDBJ databases">
        <title>The genome sequence of Inhella sp. 4Y17.</title>
        <authorList>
            <person name="Liu Y."/>
        </authorList>
    </citation>
    <scope>NUCLEOTIDE SEQUENCE</scope>
    <source>
        <strain evidence="4">4Y10</strain>
    </source>
</reference>